<keyword evidence="5" id="KW-1185">Reference proteome</keyword>
<dbReference type="STRING" id="927083.DB32_001072"/>
<evidence type="ECO:0000313" key="4">
    <source>
        <dbReference type="EMBL" id="AKF03923.1"/>
    </source>
</evidence>
<feature type="region of interest" description="Disordered" evidence="2">
    <location>
        <begin position="178"/>
        <end position="214"/>
    </location>
</feature>
<dbReference type="KEGG" id="samy:DB32_001072"/>
<keyword evidence="3" id="KW-0812">Transmembrane</keyword>
<evidence type="ECO:0008006" key="6">
    <source>
        <dbReference type="Google" id="ProtNLM"/>
    </source>
</evidence>
<feature type="compositionally biased region" description="Low complexity" evidence="2">
    <location>
        <begin position="185"/>
        <end position="200"/>
    </location>
</feature>
<evidence type="ECO:0000256" key="3">
    <source>
        <dbReference type="SAM" id="Phobius"/>
    </source>
</evidence>
<evidence type="ECO:0000313" key="5">
    <source>
        <dbReference type="Proteomes" id="UP000034883"/>
    </source>
</evidence>
<accession>A0A0F6VZY2</accession>
<keyword evidence="3" id="KW-0472">Membrane</keyword>
<name>A0A0F6VZY2_9BACT</name>
<feature type="transmembrane region" description="Helical" evidence="3">
    <location>
        <begin position="21"/>
        <end position="41"/>
    </location>
</feature>
<gene>
    <name evidence="4" type="ORF">DB32_001072</name>
</gene>
<dbReference type="Proteomes" id="UP000034883">
    <property type="component" value="Chromosome"/>
</dbReference>
<dbReference type="RefSeq" id="WP_053231330.1">
    <property type="nucleotide sequence ID" value="NZ_CP011125.1"/>
</dbReference>
<protein>
    <recommendedName>
        <fullName evidence="6">General secretion pathway protein M</fullName>
    </recommendedName>
</protein>
<sequence>MNRFESLRAQWEALTEREKRLVRALGIVAALVVIMLPVYLLSSAIGELEEQNEEIASVLSEIERAEDRLAQREAERNAAEARYAQRAPELGTFLEGRSSAREMQIASVTNQPEVQEGRFRKRHVRASFPGTTLRQAIRLMTDLESAPYPIAIERVHVDHFQEGDHYNLELGVVTFDRSGGDRDAGAGAAPGDRPTAVRPVGPGGAVRAGPPSPP</sequence>
<organism evidence="4 5">
    <name type="scientific">Sandaracinus amylolyticus</name>
    <dbReference type="NCBI Taxonomy" id="927083"/>
    <lineage>
        <taxon>Bacteria</taxon>
        <taxon>Pseudomonadati</taxon>
        <taxon>Myxococcota</taxon>
        <taxon>Polyangia</taxon>
        <taxon>Polyangiales</taxon>
        <taxon>Sandaracinaceae</taxon>
        <taxon>Sandaracinus</taxon>
    </lineage>
</organism>
<feature type="coiled-coil region" evidence="1">
    <location>
        <begin position="41"/>
        <end position="82"/>
    </location>
</feature>
<evidence type="ECO:0000256" key="2">
    <source>
        <dbReference type="SAM" id="MobiDB-lite"/>
    </source>
</evidence>
<evidence type="ECO:0000256" key="1">
    <source>
        <dbReference type="SAM" id="Coils"/>
    </source>
</evidence>
<dbReference type="AlphaFoldDB" id="A0A0F6VZY2"/>
<dbReference type="EMBL" id="CP011125">
    <property type="protein sequence ID" value="AKF03923.1"/>
    <property type="molecule type" value="Genomic_DNA"/>
</dbReference>
<reference evidence="4 5" key="1">
    <citation type="submission" date="2015-03" db="EMBL/GenBank/DDBJ databases">
        <title>Genome assembly of Sandaracinus amylolyticus DSM 53668.</title>
        <authorList>
            <person name="Sharma G."/>
            <person name="Subramanian S."/>
        </authorList>
    </citation>
    <scope>NUCLEOTIDE SEQUENCE [LARGE SCALE GENOMIC DNA]</scope>
    <source>
        <strain evidence="4 5">DSM 53668</strain>
    </source>
</reference>
<keyword evidence="3" id="KW-1133">Transmembrane helix</keyword>
<keyword evidence="1" id="KW-0175">Coiled coil</keyword>
<proteinExistence type="predicted"/>